<name>A0ABT1S7F8_9FIRM</name>
<dbReference type="RefSeq" id="WP_216559520.1">
    <property type="nucleotide sequence ID" value="NZ_JAHLOH010000035.1"/>
</dbReference>
<dbReference type="InterPro" id="IPR003781">
    <property type="entry name" value="CoA-bd"/>
</dbReference>
<dbReference type="Pfam" id="PF00549">
    <property type="entry name" value="Ligase_CoA"/>
    <property type="match status" value="1"/>
</dbReference>
<dbReference type="Pfam" id="PF02629">
    <property type="entry name" value="CoA_binding"/>
    <property type="match status" value="1"/>
</dbReference>
<dbReference type="EMBL" id="JANGAC010000003">
    <property type="protein sequence ID" value="MCQ4922404.1"/>
    <property type="molecule type" value="Genomic_DNA"/>
</dbReference>
<organism evidence="3 4">
    <name type="scientific">Tissierella carlieri</name>
    <dbReference type="NCBI Taxonomy" id="689904"/>
    <lineage>
        <taxon>Bacteria</taxon>
        <taxon>Bacillati</taxon>
        <taxon>Bacillota</taxon>
        <taxon>Tissierellia</taxon>
        <taxon>Tissierellales</taxon>
        <taxon>Tissierellaceae</taxon>
        <taxon>Tissierella</taxon>
    </lineage>
</organism>
<accession>A0ABT1S7F8</accession>
<evidence type="ECO:0000259" key="1">
    <source>
        <dbReference type="Pfam" id="PF00549"/>
    </source>
</evidence>
<reference evidence="3 4" key="1">
    <citation type="submission" date="2022-06" db="EMBL/GenBank/DDBJ databases">
        <title>Isolation of gut microbiota from human fecal samples.</title>
        <authorList>
            <person name="Pamer E.G."/>
            <person name="Barat B."/>
            <person name="Waligurski E."/>
            <person name="Medina S."/>
            <person name="Paddock L."/>
            <person name="Mostad J."/>
        </authorList>
    </citation>
    <scope>NUCLEOTIDE SEQUENCE [LARGE SCALE GENOMIC DNA]</scope>
    <source>
        <strain evidence="3 4">DFI.7.95</strain>
    </source>
</reference>
<dbReference type="Proteomes" id="UP001524478">
    <property type="component" value="Unassembled WGS sequence"/>
</dbReference>
<evidence type="ECO:0000259" key="2">
    <source>
        <dbReference type="Pfam" id="PF02629"/>
    </source>
</evidence>
<gene>
    <name evidence="3" type="primary">fdrA</name>
    <name evidence="3" type="ORF">NE686_04855</name>
</gene>
<dbReference type="InterPro" id="IPR005811">
    <property type="entry name" value="SUCC_ACL_C"/>
</dbReference>
<dbReference type="PANTHER" id="PTHR11117:SF24">
    <property type="entry name" value="PROTEIN FDRA"/>
    <property type="match status" value="1"/>
</dbReference>
<comment type="caution">
    <text evidence="3">The sequence shown here is derived from an EMBL/GenBank/DDBJ whole genome shotgun (WGS) entry which is preliminary data.</text>
</comment>
<evidence type="ECO:0000313" key="3">
    <source>
        <dbReference type="EMBL" id="MCQ4922404.1"/>
    </source>
</evidence>
<keyword evidence="4" id="KW-1185">Reference proteome</keyword>
<evidence type="ECO:0000313" key="4">
    <source>
        <dbReference type="Proteomes" id="UP001524478"/>
    </source>
</evidence>
<feature type="domain" description="CoA-binding" evidence="2">
    <location>
        <begin position="190"/>
        <end position="282"/>
    </location>
</feature>
<proteinExistence type="predicted"/>
<protein>
    <submittedName>
        <fullName evidence="3">Acyl-CoA synthetase FdrA</fullName>
    </submittedName>
</protein>
<feature type="domain" description="ATP-citrate synthase/succinyl-CoA ligase C-terminal" evidence="1">
    <location>
        <begin position="347"/>
        <end position="504"/>
    </location>
</feature>
<dbReference type="PANTHER" id="PTHR11117">
    <property type="entry name" value="SUCCINYL-COA LIGASE SUBUNIT ALPHA"/>
    <property type="match status" value="1"/>
</dbReference>
<sequence>MKNTIIRKNAYYDSVTLMSLSSKILDVNGVEEAVVSMATEMNKQLLQNVGLATKESDNAGNNDLIIAIKAENENSYEEALRLVEELLSPKNKKKKKGELESPKTIDAALQQMEDANLAVISVPGRYAAREAKKALEKGLHVMMFSDNVTLEEEKELKEIGREKGLLVMGPDCGTASINNVGLCFANEVRNGNIGIVGASGTGLQEVMVQIHRLGGGISQGIGTGGRDLKEEIGGIMMIEGLKALSRDKDTEVIVLISKPPAKSVEKKILEEVKKVDKPVVICFIDGDKEDEKDSKAAFVYGLYEAAKKAVELSSGCEEEIGKENNLFIDVKELKKSLNPGQRYFRGLFCGGTLCAEALSILRGSFDSVRSNVAKNENEKLENINDYHGNVLLDLGEDEFTVGKPHPMIEPTLRLDRIIKEAKDEEVGVILMDFELGYGSHEDPVGVTIKSIKEAKNIANSYGRNLIFVAYICGTDIDKQNYENQRKMLEQEGVLIAESNIEAANIVIEILS</sequence>
<dbReference type="NCBIfam" id="NF004760">
    <property type="entry name" value="PRK06091.1"/>
    <property type="match status" value="1"/>
</dbReference>